<keyword evidence="4" id="KW-1185">Reference proteome</keyword>
<dbReference type="Pfam" id="PF04434">
    <property type="entry name" value="SWIM"/>
    <property type="match status" value="1"/>
</dbReference>
<keyword evidence="1" id="KW-0479">Metal-binding</keyword>
<evidence type="ECO:0000256" key="1">
    <source>
        <dbReference type="PROSITE-ProRule" id="PRU00325"/>
    </source>
</evidence>
<feature type="domain" description="SWIM-type" evidence="2">
    <location>
        <begin position="58"/>
        <end position="91"/>
    </location>
</feature>
<evidence type="ECO:0000313" key="4">
    <source>
        <dbReference type="Proteomes" id="UP000198855"/>
    </source>
</evidence>
<gene>
    <name evidence="3" type="ORF">SAMN05216378_3283</name>
</gene>
<organism evidence="3 4">
    <name type="scientific">Paenibacillus catalpae</name>
    <dbReference type="NCBI Taxonomy" id="1045775"/>
    <lineage>
        <taxon>Bacteria</taxon>
        <taxon>Bacillati</taxon>
        <taxon>Bacillota</taxon>
        <taxon>Bacilli</taxon>
        <taxon>Bacillales</taxon>
        <taxon>Paenibacillaceae</taxon>
        <taxon>Paenibacillus</taxon>
    </lineage>
</organism>
<dbReference type="AlphaFoldDB" id="A0A1I2AXT5"/>
<dbReference type="GO" id="GO:0008270">
    <property type="term" value="F:zinc ion binding"/>
    <property type="evidence" value="ECO:0007669"/>
    <property type="project" value="UniProtKB-KW"/>
</dbReference>
<accession>A0A1I2AXT5</accession>
<evidence type="ECO:0000313" key="3">
    <source>
        <dbReference type="EMBL" id="SFE48557.1"/>
    </source>
</evidence>
<keyword evidence="1" id="KW-0863">Zinc-finger</keyword>
<dbReference type="STRING" id="1045775.SAMN05216378_3283"/>
<evidence type="ECO:0000259" key="2">
    <source>
        <dbReference type="PROSITE" id="PS50966"/>
    </source>
</evidence>
<dbReference type="EMBL" id="FOMT01000003">
    <property type="protein sequence ID" value="SFE48557.1"/>
    <property type="molecule type" value="Genomic_DNA"/>
</dbReference>
<dbReference type="RefSeq" id="WP_091187020.1">
    <property type="nucleotide sequence ID" value="NZ_FOMT01000003.1"/>
</dbReference>
<dbReference type="Proteomes" id="UP000198855">
    <property type="component" value="Unassembled WGS sequence"/>
</dbReference>
<name>A0A1I2AXT5_9BACL</name>
<dbReference type="PROSITE" id="PS50966">
    <property type="entry name" value="ZF_SWIM"/>
    <property type="match status" value="1"/>
</dbReference>
<protein>
    <submittedName>
        <fullName evidence="3">SWIM zinc finger</fullName>
    </submittedName>
</protein>
<keyword evidence="1" id="KW-0862">Zinc</keyword>
<proteinExistence type="predicted"/>
<reference evidence="4" key="1">
    <citation type="submission" date="2016-10" db="EMBL/GenBank/DDBJ databases">
        <authorList>
            <person name="Varghese N."/>
            <person name="Submissions S."/>
        </authorList>
    </citation>
    <scope>NUCLEOTIDE SEQUENCE [LARGE SCALE GENOMIC DNA]</scope>
    <source>
        <strain evidence="4">CGMCC 1.10784</strain>
    </source>
</reference>
<sequence length="528" mass="61672">MASLDNKLHTALEHSLGQHLNEEIIRRGWDYYRSGQVLNVKQADEETLYGAVQGSDVYSVLLDSDHFRYSKCTCPFNDYCKHMAAVYFAYCHSLDGESAAKAAYDRILGVEEKPQRSVTVSVPKFSGRHVQPSDDAPPEEWGLWMEAEYGETWRSCRHSLHSLQPVLSALKGTTKHWDKRSQRLHWMSVILFVLDQAEQAIKTVDTFSRYYHEMSFLRMAEPWVEHYYTLALELEPSEVTGQVRSWLDYVAGYAKSKAVKNEQQLFDWTYIYLAICERMSQNTEWYEHELDVITKEEHRDPGEPVNLTFVHTAAAMLCFFGRNDEAALAHFGRTDFQRSQKVIYPCVAQRLEEGDWDVIGHWMSFLHEHISKVKNARTIGPFMTLCRRADTDQPDEPRWTRYMVEMLPHSYSDLSDHWLAVKKYEEWADLQLLIGMKPDDLGIQNVREVAKVAPSVMIPLYHQSIEESINSRNRQGYRLAVKELKKLERLYKAEKQADKWERYIAGIVSKYQRLRAFQEELWKGKIVT</sequence>
<dbReference type="InterPro" id="IPR007527">
    <property type="entry name" value="Znf_SWIM"/>
</dbReference>